<dbReference type="InterPro" id="IPR004381">
    <property type="entry name" value="Glycerate_kinase"/>
</dbReference>
<gene>
    <name evidence="1" type="ORF">JNB61_11855</name>
</gene>
<proteinExistence type="predicted"/>
<dbReference type="InterPro" id="IPR036129">
    <property type="entry name" value="Glycerate_kinase_sf"/>
</dbReference>
<dbReference type="InterPro" id="IPR018193">
    <property type="entry name" value="Glyc_kinase_flavodox-like_fold"/>
</dbReference>
<evidence type="ECO:0000313" key="1">
    <source>
        <dbReference type="EMBL" id="MBW9110468.1"/>
    </source>
</evidence>
<keyword evidence="1" id="KW-0418">Kinase</keyword>
<dbReference type="PANTHER" id="PTHR21599">
    <property type="entry name" value="GLYCERATE KINASE"/>
    <property type="match status" value="1"/>
</dbReference>
<keyword evidence="1" id="KW-0808">Transferase</keyword>
<keyword evidence="2" id="KW-1185">Reference proteome</keyword>
<dbReference type="SUPFAM" id="SSF110738">
    <property type="entry name" value="Glycerate kinase I"/>
    <property type="match status" value="1"/>
</dbReference>
<dbReference type="NCBIfam" id="TIGR00045">
    <property type="entry name" value="glycerate kinase"/>
    <property type="match status" value="1"/>
</dbReference>
<name>A0ABS7HYX7_9MICO</name>
<evidence type="ECO:0000313" key="2">
    <source>
        <dbReference type="Proteomes" id="UP000777440"/>
    </source>
</evidence>
<reference evidence="1 2" key="1">
    <citation type="journal article" date="2021" name="MBio">
        <title>Poor Competitiveness of Bradyrhizobium in Pigeon Pea Root Colonization in Indian Soils.</title>
        <authorList>
            <person name="Chalasani D."/>
            <person name="Basu A."/>
            <person name="Pullabhotla S.V.S.R.N."/>
            <person name="Jorrin B."/>
            <person name="Neal A.L."/>
            <person name="Poole P.S."/>
            <person name="Podile A.R."/>
            <person name="Tkacz A."/>
        </authorList>
    </citation>
    <scope>NUCLEOTIDE SEQUENCE [LARGE SCALE GENOMIC DNA]</scope>
    <source>
        <strain evidence="1 2">HU12</strain>
    </source>
</reference>
<organism evidence="1 2">
    <name type="scientific">Microbacterium ureisolvens</name>
    <dbReference type="NCBI Taxonomy" id="2781186"/>
    <lineage>
        <taxon>Bacteria</taxon>
        <taxon>Bacillati</taxon>
        <taxon>Actinomycetota</taxon>
        <taxon>Actinomycetes</taxon>
        <taxon>Micrococcales</taxon>
        <taxon>Microbacteriaceae</taxon>
        <taxon>Microbacterium</taxon>
    </lineage>
</organism>
<dbReference type="Gene3D" id="3.90.1510.10">
    <property type="entry name" value="Glycerate kinase, domain 2"/>
    <property type="match status" value="1"/>
</dbReference>
<protein>
    <submittedName>
        <fullName evidence="1">Glycerate kinase</fullName>
    </submittedName>
</protein>
<sequence>MPLRPLEASTYGVGLIVMDALRRGAEHIFLYLGGTASSDAGAGLMEALGMRFTDDSGTDLPHGGGGLLALDAIDASELSRAALAARWTLVTDVTTPLLGDCGTAATFGPQKGASAAEVTTLSAAFDRLANIVEEATTRAIGQEPGSGAAGGIPALVSAFFDSTTVSGAEHFARHAGLHQAIESADLVITGEGRLDAQSFNGKVVGYVATSSRSASKTPPCVAIAGTIDRTVDISPYLVAAFALADGPATLSELVDRAAVSVGLRAADVIALCLASRRD</sequence>
<dbReference type="PANTHER" id="PTHR21599:SF0">
    <property type="entry name" value="GLYCERATE KINASE"/>
    <property type="match status" value="1"/>
</dbReference>
<dbReference type="EMBL" id="JAEUAX010000005">
    <property type="protein sequence ID" value="MBW9110468.1"/>
    <property type="molecule type" value="Genomic_DNA"/>
</dbReference>
<comment type="caution">
    <text evidence="1">The sequence shown here is derived from an EMBL/GenBank/DDBJ whole genome shotgun (WGS) entry which is preliminary data.</text>
</comment>
<dbReference type="Pfam" id="PF02595">
    <property type="entry name" value="Gly_kinase"/>
    <property type="match status" value="1"/>
</dbReference>
<dbReference type="Proteomes" id="UP000777440">
    <property type="component" value="Unassembled WGS sequence"/>
</dbReference>
<dbReference type="GO" id="GO:0016301">
    <property type="term" value="F:kinase activity"/>
    <property type="evidence" value="ECO:0007669"/>
    <property type="project" value="UniProtKB-KW"/>
</dbReference>
<accession>A0ABS7HYX7</accession>